<comment type="subcellular location">
    <subcellularLocation>
        <location evidence="1">Secreted</location>
        <location evidence="1">Extracellular space</location>
        <location evidence="1">Apoplast</location>
    </subcellularLocation>
</comment>
<dbReference type="EMBL" id="CM018031">
    <property type="protein sequence ID" value="KAA8549127.1"/>
    <property type="molecule type" value="Genomic_DNA"/>
</dbReference>
<accession>A0A5J5C5J2</accession>
<evidence type="ECO:0000313" key="8">
    <source>
        <dbReference type="Proteomes" id="UP000325577"/>
    </source>
</evidence>
<evidence type="ECO:0000256" key="6">
    <source>
        <dbReference type="SAM" id="SignalP"/>
    </source>
</evidence>
<dbReference type="GO" id="GO:0048046">
    <property type="term" value="C:apoplast"/>
    <property type="evidence" value="ECO:0007669"/>
    <property type="project" value="UniProtKB-SubCell"/>
</dbReference>
<dbReference type="PANTHER" id="PTHR31279:SF58">
    <property type="entry name" value="PROTEIN EXORDIUM-LIKE 2"/>
    <property type="match status" value="1"/>
</dbReference>
<comment type="similarity">
    <text evidence="5">Belongs to the EXORDIUM family.</text>
</comment>
<evidence type="ECO:0000256" key="4">
    <source>
        <dbReference type="ARBA" id="ARBA00022729"/>
    </source>
</evidence>
<reference evidence="7 8" key="1">
    <citation type="submission" date="2019-09" db="EMBL/GenBank/DDBJ databases">
        <title>A chromosome-level genome assembly of the Chinese tupelo Nyssa sinensis.</title>
        <authorList>
            <person name="Yang X."/>
            <person name="Kang M."/>
            <person name="Yang Y."/>
            <person name="Xiong H."/>
            <person name="Wang M."/>
            <person name="Zhang Z."/>
            <person name="Wang Z."/>
            <person name="Wu H."/>
            <person name="Ma T."/>
            <person name="Liu J."/>
            <person name="Xi Z."/>
        </authorList>
    </citation>
    <scope>NUCLEOTIDE SEQUENCE [LARGE SCALE GENOMIC DNA]</scope>
    <source>
        <strain evidence="7">J267</strain>
        <tissue evidence="7">Leaf</tissue>
    </source>
</reference>
<keyword evidence="3" id="KW-0964">Secreted</keyword>
<dbReference type="AlphaFoldDB" id="A0A5J5C5J2"/>
<feature type="chain" id="PRO_5023899648" description="Phosphate-induced protein 1" evidence="6">
    <location>
        <begin position="29"/>
        <end position="333"/>
    </location>
</feature>
<sequence length="333" mass="35817">MAMILLKPLLLLPLTMVIALALAPLSQGLNQSLSQPSSSAPISTKLNYHGGPLLVGPFSINIYLIWYGTFYQKDRAPITDFFASFSPVNGLEEPTVAKWWSTIRLYKDKAENPVSDSVKLAKQLGDIKYSMGKNIKRAQIANYVKNKIDNKLLPLDPNGIYMVLTSKDVIVERFCMGSCGFHGSTVAFPKGNVVYAHIGDPFNQCPGLCAWPYAIPANGPPGPALVAPNGVGTDGMIMNIATILAGAATNPFNTGYFQGDALAPLEAVTTCPGIFGAGAYPGYPGNLMVDKISRASYIAYGANGRKFLLPAVWDPVGLSCKIRRVRQVCIKLV</sequence>
<evidence type="ECO:0000256" key="1">
    <source>
        <dbReference type="ARBA" id="ARBA00004271"/>
    </source>
</evidence>
<dbReference type="Proteomes" id="UP000325577">
    <property type="component" value="Linkage Group LG0"/>
</dbReference>
<gene>
    <name evidence="7" type="ORF">F0562_000811</name>
</gene>
<feature type="signal peptide" evidence="6">
    <location>
        <begin position="1"/>
        <end position="28"/>
    </location>
</feature>
<keyword evidence="8" id="KW-1185">Reference proteome</keyword>
<dbReference type="Pfam" id="PF04674">
    <property type="entry name" value="Phi_1"/>
    <property type="match status" value="1"/>
</dbReference>
<evidence type="ECO:0000256" key="2">
    <source>
        <dbReference type="ARBA" id="ARBA00022523"/>
    </source>
</evidence>
<dbReference type="PANTHER" id="PTHR31279">
    <property type="entry name" value="PROTEIN EXORDIUM-LIKE 5"/>
    <property type="match status" value="1"/>
</dbReference>
<keyword evidence="4 6" id="KW-0732">Signal</keyword>
<evidence type="ECO:0000256" key="5">
    <source>
        <dbReference type="ARBA" id="ARBA00023591"/>
    </source>
</evidence>
<evidence type="ECO:0008006" key="9">
    <source>
        <dbReference type="Google" id="ProtNLM"/>
    </source>
</evidence>
<name>A0A5J5C5J2_9ASTE</name>
<keyword evidence="2" id="KW-0052">Apoplast</keyword>
<dbReference type="OrthoDB" id="2016249at2759"/>
<evidence type="ECO:0000313" key="7">
    <source>
        <dbReference type="EMBL" id="KAA8549127.1"/>
    </source>
</evidence>
<organism evidence="7 8">
    <name type="scientific">Nyssa sinensis</name>
    <dbReference type="NCBI Taxonomy" id="561372"/>
    <lineage>
        <taxon>Eukaryota</taxon>
        <taxon>Viridiplantae</taxon>
        <taxon>Streptophyta</taxon>
        <taxon>Embryophyta</taxon>
        <taxon>Tracheophyta</taxon>
        <taxon>Spermatophyta</taxon>
        <taxon>Magnoliopsida</taxon>
        <taxon>eudicotyledons</taxon>
        <taxon>Gunneridae</taxon>
        <taxon>Pentapetalae</taxon>
        <taxon>asterids</taxon>
        <taxon>Cornales</taxon>
        <taxon>Nyssaceae</taxon>
        <taxon>Nyssa</taxon>
    </lineage>
</organism>
<evidence type="ECO:0000256" key="3">
    <source>
        <dbReference type="ARBA" id="ARBA00022525"/>
    </source>
</evidence>
<dbReference type="InterPro" id="IPR006766">
    <property type="entry name" value="EXORDIUM-like"/>
</dbReference>
<proteinExistence type="inferred from homology"/>
<protein>
    <recommendedName>
        <fullName evidence="9">Phosphate-induced protein 1</fullName>
    </recommendedName>
</protein>